<dbReference type="RefSeq" id="XP_065825193.1">
    <property type="nucleotide sequence ID" value="XM_065969121.1"/>
</dbReference>
<feature type="compositionally biased region" description="Low complexity" evidence="3">
    <location>
        <begin position="1062"/>
        <end position="1073"/>
    </location>
</feature>
<proteinExistence type="predicted"/>
<feature type="compositionally biased region" description="Basic and acidic residues" evidence="3">
    <location>
        <begin position="212"/>
        <end position="223"/>
    </location>
</feature>
<feature type="compositionally biased region" description="Basic and acidic residues" evidence="3">
    <location>
        <begin position="641"/>
        <end position="650"/>
    </location>
</feature>
<reference evidence="5" key="1">
    <citation type="submission" date="2013-07" db="EMBL/GenBank/DDBJ databases">
        <authorList>
            <consortium name="The Broad Institute Genome Sequencing Platform"/>
            <person name="Cuomo C."/>
            <person name="Litvintseva A."/>
            <person name="Chen Y."/>
            <person name="Heitman J."/>
            <person name="Sun S."/>
            <person name="Springer D."/>
            <person name="Dromer F."/>
            <person name="Young S.K."/>
            <person name="Zeng Q."/>
            <person name="Gargeya S."/>
            <person name="Fitzgerald M."/>
            <person name="Abouelleil A."/>
            <person name="Alvarado L."/>
            <person name="Berlin A.M."/>
            <person name="Chapman S.B."/>
            <person name="Dewar J."/>
            <person name="Goldberg J."/>
            <person name="Griggs A."/>
            <person name="Gujja S."/>
            <person name="Hansen M."/>
            <person name="Howarth C."/>
            <person name="Imamovic A."/>
            <person name="Larimer J."/>
            <person name="McCowan C."/>
            <person name="Murphy C."/>
            <person name="Pearson M."/>
            <person name="Priest M."/>
            <person name="Roberts A."/>
            <person name="Saif S."/>
            <person name="Shea T."/>
            <person name="Sykes S."/>
            <person name="Wortman J."/>
            <person name="Nusbaum C."/>
            <person name="Birren B."/>
        </authorList>
    </citation>
    <scope>NUCLEOTIDE SEQUENCE</scope>
    <source>
        <strain evidence="5">CBS 10117</strain>
    </source>
</reference>
<evidence type="ECO:0000259" key="4">
    <source>
        <dbReference type="PROSITE" id="PS50002"/>
    </source>
</evidence>
<dbReference type="KEGG" id="kdj:28968976"/>
<dbReference type="EMBL" id="CP144535">
    <property type="protein sequence ID" value="WWC62678.1"/>
    <property type="molecule type" value="Genomic_DNA"/>
</dbReference>
<dbReference type="PROSITE" id="PS50002">
    <property type="entry name" value="SH3"/>
    <property type="match status" value="1"/>
</dbReference>
<sequence>MSYPYLAKTTLKYKSPHATDLSFAKDETIRVTGPSDDDEDWLVGENMDGSKSGGFPKDFIVPIEESEAAATSAPPPPQVNEPAPVIPESKGEEPKDEPSRPPVSILEPAPPSPQLDPSSRLPTPAIAPSPAPPSPAEPPAPTLPSAPAPPVEASQPKAPAALTATDPGSPPKPQSMKDRLAFFAAAQDKPAPPPIKPKPAAGGLTWSQRQKLRQEQEAKEREANSTSAPVSGPTATAPISSELPKSSADSAGAAATSTTSAEDKEGEGKGMSAADAASSITKGQSLKERMAALQNQGAFGSGGGEEKRPVAPVPSGKVWKRPPAPPAPVPEEEAEGDGSEAHEKVKSPVTEAGDTLDQASLQERAEGEDEAAPEEEEDEEEKEKARRAAIAARMAKLGARGPMGMMPPAKPARKPTKEALSPAEEKTAPVSIPPATPAAPPANQEQEVDQTPQEGTTPAVASSSLPNAESNAPETGMPKSIPIAAMPRRTAPPRRRGPAAASTKTPSAEEVRDSPKEPENRFEGTDENGLPVPPPQVMVAGEEDPLPKTDEQLKEEREAEEAAKGEGGIEGAKAAGIALAPVSSSSPRQQEKEVVDETKSQASKVTPLEPELPEEREEPLVGATGGADESSRGTGVIGAEGDGKIIDRSANEPQEIQEGLVEGGDEKDDILKVAQEGKLHLQQSSEDPLDEEEPTPLSPDPIGMVPLHPPADDGEIGEDDETPPLPPPRSKPRGLSMDIPLDELELKHEHEHTHDQPADNDEDGSEAEDIPPPLQSARRVSLDKPAGPRPLPSPGREGRALPPPPVGSAMIPPREDSDEEDEENEDDDDGVPPPPPARPTQPLASIDNQPEASEEDMPPPPPPARPVPQAAQNQRAGVEDEDILPPAAARSLPPPPAAQTATDEDEVPPPPPARAPPMPSKQPDEPEDEEDIPPPPPPARKPSLPAPIQTGVAVPAAAPKSTSPSSPVGVSSPTKSRTLSSEQPPASPKEEDEDATRRSGIAARMAKLGGIKFGMPPPTFKKSSRDVTSPPATEGAAPQAEEIHVDSPIDKEPPLLSPRTEQPAPKAAPVQAKTAEEGEETPEQESARRRATLARLRAGGALGGFGLFNPGGAPAETEDARGLEAEKAISADEPEDDEAPPPPPPARPPVPASRPSLDVPATPREEEEDVAPPPPPAKGPQTPSSPIPASPVRTPSGRRPPVPTEKRFSQTHRRSNTASSANAIIPEDRPTSITSDWQISDEPAVILSQQQDDSEDAAPPPPPPSRPPPPPQASAQPQQAPQSPPRRSGSFLSRKSRNSIDIAPPTPSKAPQAENPSSPVQPSPARQQSISRQPPPPPAHTASSAGGAGGRPGFDQLKEASSTYGAQLARSAHQIFSGGKRAQVGDGSPAGFVLLAIDQAQLPRPAEGWGQIVFEQEGGSILRRYDDPRPGDVAAFYDAKLKGKKGLSTYNQHVGSVQEPLVGVVAEFEDRKHKLRVLQVERGVSEEVSYRCEDLKSGKIIVYRPGL</sequence>
<name>A0AAJ8MIM3_9TREE</name>
<feature type="compositionally biased region" description="Low complexity" evidence="3">
    <location>
        <begin position="1323"/>
        <end position="1332"/>
    </location>
</feature>
<feature type="compositionally biased region" description="Acidic residues" evidence="3">
    <location>
        <begin position="816"/>
        <end position="830"/>
    </location>
</feature>
<feature type="compositionally biased region" description="Pro residues" evidence="3">
    <location>
        <begin position="1258"/>
        <end position="1272"/>
    </location>
</feature>
<feature type="compositionally biased region" description="Polar residues" evidence="3">
    <location>
        <begin position="224"/>
        <end position="239"/>
    </location>
</feature>
<dbReference type="Pfam" id="PF07653">
    <property type="entry name" value="SH3_2"/>
    <property type="match status" value="1"/>
</dbReference>
<dbReference type="InterPro" id="IPR057402">
    <property type="entry name" value="AIM3_BBC1_C"/>
</dbReference>
<dbReference type="Pfam" id="PF25459">
    <property type="entry name" value="AIM3_BBC1_C"/>
    <property type="match status" value="1"/>
</dbReference>
<feature type="compositionally biased region" description="Low complexity" evidence="3">
    <location>
        <begin position="388"/>
        <end position="407"/>
    </location>
</feature>
<feature type="compositionally biased region" description="Acidic residues" evidence="3">
    <location>
        <begin position="758"/>
        <end position="769"/>
    </location>
</feature>
<feature type="compositionally biased region" description="Pro residues" evidence="3">
    <location>
        <begin position="908"/>
        <end position="920"/>
    </location>
</feature>
<feature type="compositionally biased region" description="Basic and acidic residues" evidence="3">
    <location>
        <begin position="744"/>
        <end position="757"/>
    </location>
</feature>
<feature type="compositionally biased region" description="Basic and acidic residues" evidence="3">
    <location>
        <begin position="1118"/>
        <end position="1130"/>
    </location>
</feature>
<feature type="compositionally biased region" description="Acidic residues" evidence="3">
    <location>
        <begin position="366"/>
        <end position="381"/>
    </location>
</feature>
<dbReference type="InterPro" id="IPR001452">
    <property type="entry name" value="SH3_domain"/>
</dbReference>
<feature type="compositionally biased region" description="Pro residues" evidence="3">
    <location>
        <begin position="1140"/>
        <end position="1152"/>
    </location>
</feature>
<feature type="compositionally biased region" description="Pro residues" evidence="3">
    <location>
        <begin position="1171"/>
        <end position="1189"/>
    </location>
</feature>
<feature type="compositionally biased region" description="Basic and acidic residues" evidence="3">
    <location>
        <begin position="89"/>
        <end position="99"/>
    </location>
</feature>
<feature type="compositionally biased region" description="Basic and acidic residues" evidence="3">
    <location>
        <begin position="669"/>
        <end position="679"/>
    </location>
</feature>
<evidence type="ECO:0000256" key="2">
    <source>
        <dbReference type="PROSITE-ProRule" id="PRU00192"/>
    </source>
</evidence>
<evidence type="ECO:0000256" key="3">
    <source>
        <dbReference type="SAM" id="MobiDB-lite"/>
    </source>
</evidence>
<feature type="region of interest" description="Disordered" evidence="3">
    <location>
        <begin position="30"/>
        <end position="1357"/>
    </location>
</feature>
<accession>A0AAJ8MIM3</accession>
<evidence type="ECO:0000256" key="1">
    <source>
        <dbReference type="ARBA" id="ARBA00022443"/>
    </source>
</evidence>
<feature type="compositionally biased region" description="Low complexity" evidence="3">
    <location>
        <begin position="1273"/>
        <end position="1288"/>
    </location>
</feature>
<organism evidence="5 6">
    <name type="scientific">Kwoniella dejecticola CBS 10117</name>
    <dbReference type="NCBI Taxonomy" id="1296121"/>
    <lineage>
        <taxon>Eukaryota</taxon>
        <taxon>Fungi</taxon>
        <taxon>Dikarya</taxon>
        <taxon>Basidiomycota</taxon>
        <taxon>Agaricomycotina</taxon>
        <taxon>Tremellomycetes</taxon>
        <taxon>Tremellales</taxon>
        <taxon>Cryptococcaceae</taxon>
        <taxon>Kwoniella</taxon>
    </lineage>
</organism>
<dbReference type="GeneID" id="28968976"/>
<dbReference type="SMART" id="SM00326">
    <property type="entry name" value="SH3"/>
    <property type="match status" value="1"/>
</dbReference>
<protein>
    <recommendedName>
        <fullName evidence="4">SH3 domain-containing protein</fullName>
    </recommendedName>
</protein>
<feature type="compositionally biased region" description="Low complexity" evidence="3">
    <location>
        <begin position="867"/>
        <end position="876"/>
    </location>
</feature>
<feature type="domain" description="SH3" evidence="4">
    <location>
        <begin position="2"/>
        <end position="65"/>
    </location>
</feature>
<dbReference type="Proteomes" id="UP000078595">
    <property type="component" value="Chromosome 6"/>
</dbReference>
<feature type="compositionally biased region" description="Polar residues" evidence="3">
    <location>
        <begin position="842"/>
        <end position="851"/>
    </location>
</feature>
<keyword evidence="1 2" id="KW-0728">SH3 domain</keyword>
<dbReference type="InterPro" id="IPR036028">
    <property type="entry name" value="SH3-like_dom_sf"/>
</dbReference>
<evidence type="ECO:0000313" key="5">
    <source>
        <dbReference type="EMBL" id="WWC62678.1"/>
    </source>
</evidence>
<feature type="compositionally biased region" description="Acidic residues" evidence="3">
    <location>
        <begin position="712"/>
        <end position="722"/>
    </location>
</feature>
<feature type="compositionally biased region" description="Pro residues" evidence="3">
    <location>
        <begin position="125"/>
        <end position="150"/>
    </location>
</feature>
<feature type="compositionally biased region" description="Polar residues" evidence="3">
    <location>
        <begin position="443"/>
        <end position="473"/>
    </location>
</feature>
<reference evidence="5" key="2">
    <citation type="submission" date="2024-02" db="EMBL/GenBank/DDBJ databases">
        <title>Comparative genomics of Cryptococcus and Kwoniella reveals pathogenesis evolution and contrasting modes of karyotype evolution via chromosome fusion or intercentromeric recombination.</title>
        <authorList>
            <person name="Coelho M.A."/>
            <person name="David-Palma M."/>
            <person name="Shea T."/>
            <person name="Bowers K."/>
            <person name="McGinley-Smith S."/>
            <person name="Mohammad A.W."/>
            <person name="Gnirke A."/>
            <person name="Yurkov A.M."/>
            <person name="Nowrousian M."/>
            <person name="Sun S."/>
            <person name="Cuomo C.A."/>
            <person name="Heitman J."/>
        </authorList>
    </citation>
    <scope>NUCLEOTIDE SEQUENCE</scope>
    <source>
        <strain evidence="5">CBS 10117</strain>
    </source>
</reference>
<feature type="compositionally biased region" description="Low complexity" evidence="3">
    <location>
        <begin position="246"/>
        <end position="260"/>
    </location>
</feature>
<feature type="compositionally biased region" description="Basic and acidic residues" evidence="3">
    <location>
        <begin position="545"/>
        <end position="564"/>
    </location>
</feature>
<feature type="compositionally biased region" description="Low complexity" evidence="3">
    <location>
        <begin position="952"/>
        <end position="976"/>
    </location>
</feature>
<evidence type="ECO:0000313" key="6">
    <source>
        <dbReference type="Proteomes" id="UP000078595"/>
    </source>
</evidence>
<feature type="compositionally biased region" description="Basic and acidic residues" evidence="3">
    <location>
        <begin position="507"/>
        <end position="524"/>
    </location>
</feature>
<feature type="compositionally biased region" description="Basic and acidic residues" evidence="3">
    <location>
        <begin position="1041"/>
        <end position="1053"/>
    </location>
</feature>
<dbReference type="SUPFAM" id="SSF50044">
    <property type="entry name" value="SH3-domain"/>
    <property type="match status" value="1"/>
</dbReference>
<gene>
    <name evidence="5" type="ORF">I303_105275</name>
</gene>
<keyword evidence="6" id="KW-1185">Reference proteome</keyword>
<feature type="compositionally biased region" description="Basic and acidic residues" evidence="3">
    <location>
        <begin position="589"/>
        <end position="599"/>
    </location>
</feature>
<feature type="compositionally biased region" description="Pro residues" evidence="3">
    <location>
        <begin position="431"/>
        <end position="440"/>
    </location>
</feature>
<dbReference type="Gene3D" id="2.30.30.40">
    <property type="entry name" value="SH3 Domains"/>
    <property type="match status" value="1"/>
</dbReference>